<organism evidence="3 4">
    <name type="scientific">Caulobacter mirabilis</name>
    <dbReference type="NCBI Taxonomy" id="69666"/>
    <lineage>
        <taxon>Bacteria</taxon>
        <taxon>Pseudomonadati</taxon>
        <taxon>Pseudomonadota</taxon>
        <taxon>Alphaproteobacteria</taxon>
        <taxon>Caulobacterales</taxon>
        <taxon>Caulobacteraceae</taxon>
        <taxon>Caulobacter</taxon>
    </lineage>
</organism>
<protein>
    <submittedName>
        <fullName evidence="3">ATPase</fullName>
    </submittedName>
</protein>
<dbReference type="EMBL" id="CP024201">
    <property type="protein sequence ID" value="ATQ41591.1"/>
    <property type="molecule type" value="Genomic_DNA"/>
</dbReference>
<dbReference type="AlphaFoldDB" id="A0A2D2AUC3"/>
<evidence type="ECO:0000259" key="2">
    <source>
        <dbReference type="Pfam" id="PF08327"/>
    </source>
</evidence>
<dbReference type="KEGG" id="cmb:CSW64_03770"/>
<dbReference type="SUPFAM" id="SSF55961">
    <property type="entry name" value="Bet v1-like"/>
    <property type="match status" value="1"/>
</dbReference>
<dbReference type="RefSeq" id="WP_099620848.1">
    <property type="nucleotide sequence ID" value="NZ_CP024201.1"/>
</dbReference>
<evidence type="ECO:0000313" key="4">
    <source>
        <dbReference type="Proteomes" id="UP000228945"/>
    </source>
</evidence>
<dbReference type="OrthoDB" id="9803476at2"/>
<evidence type="ECO:0000256" key="1">
    <source>
        <dbReference type="ARBA" id="ARBA00006817"/>
    </source>
</evidence>
<name>A0A2D2AUC3_9CAUL</name>
<dbReference type="CDD" id="cd08900">
    <property type="entry name" value="SRPBCC_CalC_Aha1-like_7"/>
    <property type="match status" value="1"/>
</dbReference>
<accession>A0A2D2AUC3</accession>
<comment type="similarity">
    <text evidence="1">Belongs to the AHA1 family.</text>
</comment>
<dbReference type="Proteomes" id="UP000228945">
    <property type="component" value="Chromosome"/>
</dbReference>
<proteinExistence type="inferred from homology"/>
<evidence type="ECO:0000313" key="3">
    <source>
        <dbReference type="EMBL" id="ATQ41591.1"/>
    </source>
</evidence>
<dbReference type="Pfam" id="PF08327">
    <property type="entry name" value="AHSA1"/>
    <property type="match status" value="1"/>
</dbReference>
<feature type="domain" description="Activator of Hsp90 ATPase homologue 1/2-like C-terminal" evidence="2">
    <location>
        <begin position="18"/>
        <end position="150"/>
    </location>
</feature>
<keyword evidence="4" id="KW-1185">Reference proteome</keyword>
<dbReference type="InterPro" id="IPR023393">
    <property type="entry name" value="START-like_dom_sf"/>
</dbReference>
<reference evidence="3 4" key="1">
    <citation type="submission" date="2017-10" db="EMBL/GenBank/DDBJ databases">
        <title>Genome sequence of Caulobacter mirabilis FWC38.</title>
        <authorList>
            <person name="Fiebig A."/>
            <person name="Crosson S."/>
        </authorList>
    </citation>
    <scope>NUCLEOTIDE SEQUENCE [LARGE SCALE GENOMIC DNA]</scope>
    <source>
        <strain evidence="3 4">FWC 38</strain>
    </source>
</reference>
<dbReference type="InterPro" id="IPR013538">
    <property type="entry name" value="ASHA1/2-like_C"/>
</dbReference>
<gene>
    <name evidence="3" type="ORF">CSW64_03770</name>
</gene>
<sequence length="155" mass="16581">MTEPTAIHATLTLDRLYDAAPGRVFAAWADPGARARWGAPTPRHEIVFLETDFRVGGRDFSCCGLVGDPSIAVEARYEDIVEGRRIVFTETVLHQGVRLSVSLVTVLLQVEGLATRLTLTCQITALDGSDMAAGARSGWTAALGNLAAELTREAA</sequence>
<dbReference type="Gene3D" id="3.30.530.20">
    <property type="match status" value="1"/>
</dbReference>